<dbReference type="PANTHER" id="PTHR43884:SF25">
    <property type="entry name" value="ACYL-COA DEHYDROGENASE YDBM-RELATED"/>
    <property type="match status" value="1"/>
</dbReference>
<proteinExistence type="predicted"/>
<feature type="domain" description="Acyl-CoA dehydrogenase C-terminal" evidence="5">
    <location>
        <begin position="248"/>
        <end position="365"/>
    </location>
</feature>
<dbReference type="EMBL" id="AFPZ01000099">
    <property type="protein sequence ID" value="EGQ21815.1"/>
    <property type="molecule type" value="Genomic_DNA"/>
</dbReference>
<comment type="caution">
    <text evidence="6">The sequence shown here is derived from an EMBL/GenBank/DDBJ whole genome shotgun (WGS) entry which is preliminary data.</text>
</comment>
<evidence type="ECO:0000259" key="3">
    <source>
        <dbReference type="Pfam" id="PF02770"/>
    </source>
</evidence>
<dbReference type="SUPFAM" id="SSF47203">
    <property type="entry name" value="Acyl-CoA dehydrogenase C-terminal domain-like"/>
    <property type="match status" value="1"/>
</dbReference>
<feature type="domain" description="Acyl-CoA oxidase/dehydrogenase middle" evidence="3">
    <location>
        <begin position="130"/>
        <end position="221"/>
    </location>
</feature>
<dbReference type="HOGENOM" id="CLU_018204_3_2_9"/>
<dbReference type="SUPFAM" id="SSF56645">
    <property type="entry name" value="Acyl-CoA dehydrogenase NM domain-like"/>
    <property type="match status" value="1"/>
</dbReference>
<evidence type="ECO:0000259" key="5">
    <source>
        <dbReference type="Pfam" id="PF08028"/>
    </source>
</evidence>
<evidence type="ECO:0000256" key="1">
    <source>
        <dbReference type="ARBA" id="ARBA00022630"/>
    </source>
</evidence>
<name>F9DWJ4_9BACL</name>
<dbReference type="InterPro" id="IPR036250">
    <property type="entry name" value="AcylCo_DH-like_C"/>
</dbReference>
<evidence type="ECO:0000259" key="4">
    <source>
        <dbReference type="Pfam" id="PF02771"/>
    </source>
</evidence>
<feature type="domain" description="Acyl-CoA dehydrogenase/oxidase N-terminal" evidence="4">
    <location>
        <begin position="36"/>
        <end position="101"/>
    </location>
</feature>
<evidence type="ECO:0000256" key="2">
    <source>
        <dbReference type="ARBA" id="ARBA00023002"/>
    </source>
</evidence>
<organism evidence="6 7">
    <name type="scientific">Sporosarcina newyorkensis 2681</name>
    <dbReference type="NCBI Taxonomy" id="1027292"/>
    <lineage>
        <taxon>Bacteria</taxon>
        <taxon>Bacillati</taxon>
        <taxon>Bacillota</taxon>
        <taxon>Bacilli</taxon>
        <taxon>Bacillales</taxon>
        <taxon>Caryophanaceae</taxon>
        <taxon>Sporosarcina</taxon>
    </lineage>
</organism>
<dbReference type="InterPro" id="IPR013786">
    <property type="entry name" value="AcylCoA_DH/ox_N"/>
</dbReference>
<dbReference type="InterPro" id="IPR006091">
    <property type="entry name" value="Acyl-CoA_Oxase/DH_mid-dom"/>
</dbReference>
<dbReference type="Pfam" id="PF08028">
    <property type="entry name" value="Acyl-CoA_dh_2"/>
    <property type="match status" value="1"/>
</dbReference>
<accession>F9DWJ4</accession>
<dbReference type="GO" id="GO:0050660">
    <property type="term" value="F:flavin adenine dinucleotide binding"/>
    <property type="evidence" value="ECO:0007669"/>
    <property type="project" value="InterPro"/>
</dbReference>
<dbReference type="InterPro" id="IPR013107">
    <property type="entry name" value="Acyl-CoA_DH_C"/>
</dbReference>
<dbReference type="PIRSF" id="PIRSF016578">
    <property type="entry name" value="HsaA"/>
    <property type="match status" value="1"/>
</dbReference>
<dbReference type="InterPro" id="IPR009100">
    <property type="entry name" value="AcylCoA_DH/oxidase_NM_dom_sf"/>
</dbReference>
<dbReference type="Gene3D" id="1.20.140.10">
    <property type="entry name" value="Butyryl-CoA Dehydrogenase, subunit A, domain 3"/>
    <property type="match status" value="1"/>
</dbReference>
<reference evidence="6 7" key="1">
    <citation type="submission" date="2011-04" db="EMBL/GenBank/DDBJ databases">
        <authorList>
            <person name="Muzny D."/>
            <person name="Qin X."/>
            <person name="Deng J."/>
            <person name="Jiang H."/>
            <person name="Liu Y."/>
            <person name="Qu J."/>
            <person name="Song X.-Z."/>
            <person name="Zhang L."/>
            <person name="Thornton R."/>
            <person name="Coyle M."/>
            <person name="Francisco L."/>
            <person name="Jackson L."/>
            <person name="Javaid M."/>
            <person name="Korchina V."/>
            <person name="Kovar C."/>
            <person name="Mata R."/>
            <person name="Mathew T."/>
            <person name="Ngo R."/>
            <person name="Nguyen L."/>
            <person name="Nguyen N."/>
            <person name="Okwuonu G."/>
            <person name="Ongeri F."/>
            <person name="Pham C."/>
            <person name="Simmons D."/>
            <person name="Wilczek-Boney K."/>
            <person name="Hale W."/>
            <person name="Jakkamsetti A."/>
            <person name="Pham P."/>
            <person name="Ruth R."/>
            <person name="San Lucas F."/>
            <person name="Warren J."/>
            <person name="Zhang J."/>
            <person name="Zhao Z."/>
            <person name="Zhou C."/>
            <person name="Zhu D."/>
            <person name="Lee S."/>
            <person name="Bess C."/>
            <person name="Blankenburg K."/>
            <person name="Forbes L."/>
            <person name="Fu Q."/>
            <person name="Gubbala S."/>
            <person name="Hirani K."/>
            <person name="Jayaseelan J.C."/>
            <person name="Lara F."/>
            <person name="Munidasa M."/>
            <person name="Palculict T."/>
            <person name="Patil S."/>
            <person name="Pu L.-L."/>
            <person name="Saada N."/>
            <person name="Tang L."/>
            <person name="Weissenberger G."/>
            <person name="Zhu Y."/>
            <person name="Hemphill L."/>
            <person name="Shang Y."/>
            <person name="Youmans B."/>
            <person name="Ayvaz T."/>
            <person name="Ross M."/>
            <person name="Santibanez J."/>
            <person name="Aqrawi P."/>
            <person name="Gross S."/>
            <person name="Joshi V."/>
            <person name="Fowler G."/>
            <person name="Nazareth L."/>
            <person name="Reid J."/>
            <person name="Worley K."/>
            <person name="Petrosino J."/>
            <person name="Highlander S."/>
            <person name="Gibbs R."/>
        </authorList>
    </citation>
    <scope>NUCLEOTIDE SEQUENCE [LARGE SCALE GENOMIC DNA]</scope>
    <source>
        <strain evidence="6 7">2681</strain>
    </source>
</reference>
<evidence type="ECO:0000313" key="7">
    <source>
        <dbReference type="Proteomes" id="UP000005316"/>
    </source>
</evidence>
<keyword evidence="1" id="KW-0285">Flavoprotein</keyword>
<dbReference type="Pfam" id="PF02771">
    <property type="entry name" value="Acyl-CoA_dh_N"/>
    <property type="match status" value="1"/>
</dbReference>
<dbReference type="GO" id="GO:0003995">
    <property type="term" value="F:acyl-CoA dehydrogenase activity"/>
    <property type="evidence" value="ECO:0007669"/>
    <property type="project" value="TreeGrafter"/>
</dbReference>
<dbReference type="STRING" id="759851.SAMN04244570_2919"/>
<keyword evidence="2 6" id="KW-0560">Oxidoreductase</keyword>
<dbReference type="eggNOG" id="COG1960">
    <property type="taxonomic scope" value="Bacteria"/>
</dbReference>
<dbReference type="AlphaFoldDB" id="F9DWJ4"/>
<dbReference type="Gene3D" id="2.40.110.10">
    <property type="entry name" value="Butyryl-CoA Dehydrogenase, subunit A, domain 2"/>
    <property type="match status" value="1"/>
</dbReference>
<dbReference type="InterPro" id="IPR046373">
    <property type="entry name" value="Acyl-CoA_Oxase/DH_mid-dom_sf"/>
</dbReference>
<evidence type="ECO:0000313" key="6">
    <source>
        <dbReference type="EMBL" id="EGQ21815.1"/>
    </source>
</evidence>
<dbReference type="CDD" id="cd00567">
    <property type="entry name" value="ACAD"/>
    <property type="match status" value="1"/>
</dbReference>
<dbReference type="InterPro" id="IPR037069">
    <property type="entry name" value="AcylCoA_DH/ox_N_sf"/>
</dbReference>
<gene>
    <name evidence="6" type="ORF">HMPREF9372_3175</name>
</gene>
<sequence length="388" mass="43172">MFLVSTELFITTDFQRRWVNELTEAGPFFSSFSEQSDTLSKFPKENIQKLVEMGYTTLTLPKEFGGEGISVTDMVLFQETIARFDSATALAIGWHQGVVGELYENRKWTAEQLAQFSEAVQQGALINRSVTEAQTGSPTRGGRPQTTATRSAGGWVISGEKTFTTMAPALTHFLVSVWIEEKQQIGFFLIPRESEGLSIKETWHTISMRGTESQTLVLDDVKATGDQLVEVNEAPRGNKLNGWLLHIPACYLGIAQAARDYAVHFAATYQPNSLDEPIASLFNIQTQIGKMDLELIKARHLLYDIASIYDDEARRVHLQNELGAAKSIVTNSAIEIVNLAMRIVGAKSLELSNPLQRHYRDVRAGLHNPPMDDMTITKLAHAAINEQK</sequence>
<dbReference type="PANTHER" id="PTHR43884">
    <property type="entry name" value="ACYL-COA DEHYDROGENASE"/>
    <property type="match status" value="1"/>
</dbReference>
<dbReference type="EC" id="1.3.99.-" evidence="6"/>
<dbReference type="Pfam" id="PF02770">
    <property type="entry name" value="Acyl-CoA_dh_M"/>
    <property type="match status" value="1"/>
</dbReference>
<dbReference type="Proteomes" id="UP000005316">
    <property type="component" value="Unassembled WGS sequence"/>
</dbReference>
<protein>
    <submittedName>
        <fullName evidence="6">Acyl-CoA dehydrogenase</fullName>
        <ecNumber evidence="6">1.3.99.-</ecNumber>
    </submittedName>
</protein>
<dbReference type="Gene3D" id="1.10.540.10">
    <property type="entry name" value="Acyl-CoA dehydrogenase/oxidase, N-terminal domain"/>
    <property type="match status" value="1"/>
</dbReference>